<accession>A0A7I7YQB3</accession>
<name>A0A7I7YQB3_9MYCO</name>
<sequence length="71" mass="7895">MRKQGEVFVVQRPRVPSVGGGHQARRFDEAEHAGRDGHAHVVAPAQQFPTDRGAGFDVPPTSIARQYEFQR</sequence>
<evidence type="ECO:0000313" key="2">
    <source>
        <dbReference type="Proteomes" id="UP000467105"/>
    </source>
</evidence>
<gene>
    <name evidence="1" type="ORF">MPRM_12310</name>
</gene>
<reference evidence="1 2" key="1">
    <citation type="journal article" date="2019" name="Emerg. Microbes Infect.">
        <title>Comprehensive subspecies identification of 175 nontuberculous mycobacteria species based on 7547 genomic profiles.</title>
        <authorList>
            <person name="Matsumoto Y."/>
            <person name="Kinjo T."/>
            <person name="Motooka D."/>
            <person name="Nabeya D."/>
            <person name="Jung N."/>
            <person name="Uechi K."/>
            <person name="Horii T."/>
            <person name="Iida T."/>
            <person name="Fujita J."/>
            <person name="Nakamura S."/>
        </authorList>
    </citation>
    <scope>NUCLEOTIDE SEQUENCE [LARGE SCALE GENOMIC DNA]</scope>
    <source>
        <strain evidence="1 2">JCM 14742</strain>
    </source>
</reference>
<organism evidence="1 2">
    <name type="scientific">Mycobacterium parmense</name>
    <dbReference type="NCBI Taxonomy" id="185642"/>
    <lineage>
        <taxon>Bacteria</taxon>
        <taxon>Bacillati</taxon>
        <taxon>Actinomycetota</taxon>
        <taxon>Actinomycetes</taxon>
        <taxon>Mycobacteriales</taxon>
        <taxon>Mycobacteriaceae</taxon>
        <taxon>Mycobacterium</taxon>
        <taxon>Mycobacterium simiae complex</taxon>
    </lineage>
</organism>
<evidence type="ECO:0000313" key="1">
    <source>
        <dbReference type="EMBL" id="BBZ43950.1"/>
    </source>
</evidence>
<proteinExistence type="predicted"/>
<dbReference type="Proteomes" id="UP000467105">
    <property type="component" value="Chromosome"/>
</dbReference>
<protein>
    <submittedName>
        <fullName evidence="1">Uncharacterized protein</fullName>
    </submittedName>
</protein>
<dbReference type="AlphaFoldDB" id="A0A7I7YQB3"/>
<keyword evidence="2" id="KW-1185">Reference proteome</keyword>
<dbReference type="EMBL" id="AP022614">
    <property type="protein sequence ID" value="BBZ43950.1"/>
    <property type="molecule type" value="Genomic_DNA"/>
</dbReference>